<keyword evidence="4" id="KW-0472">Membrane</keyword>
<dbReference type="GO" id="GO:0055085">
    <property type="term" value="P:transmembrane transport"/>
    <property type="evidence" value="ECO:0007669"/>
    <property type="project" value="InterPro"/>
</dbReference>
<name>A0AAW8QZD4_9ALTE</name>
<evidence type="ECO:0000256" key="4">
    <source>
        <dbReference type="ARBA" id="ARBA00023136"/>
    </source>
</evidence>
<evidence type="ECO:0000256" key="3">
    <source>
        <dbReference type="ARBA" id="ARBA00022989"/>
    </source>
</evidence>
<organism evidence="7 8">
    <name type="scientific">Brumicola blandensis</name>
    <dbReference type="NCBI Taxonomy" id="3075611"/>
    <lineage>
        <taxon>Bacteria</taxon>
        <taxon>Pseudomonadati</taxon>
        <taxon>Pseudomonadota</taxon>
        <taxon>Gammaproteobacteria</taxon>
        <taxon>Alteromonadales</taxon>
        <taxon>Alteromonadaceae</taxon>
        <taxon>Brumicola</taxon>
    </lineage>
</organism>
<evidence type="ECO:0000256" key="1">
    <source>
        <dbReference type="ARBA" id="ARBA00004167"/>
    </source>
</evidence>
<keyword evidence="3" id="KW-1133">Transmembrane helix</keyword>
<dbReference type="RefSeq" id="WP_311360926.1">
    <property type="nucleotide sequence ID" value="NZ_JAVRIE010000002.1"/>
</dbReference>
<reference evidence="7 8" key="1">
    <citation type="submission" date="2023-09" db="EMBL/GenBank/DDBJ databases">
        <authorList>
            <person name="Rey-Velasco X."/>
        </authorList>
    </citation>
    <scope>NUCLEOTIDE SEQUENCE [LARGE SCALE GENOMIC DNA]</scope>
    <source>
        <strain evidence="7 8">W409</strain>
    </source>
</reference>
<keyword evidence="5" id="KW-0732">Signal</keyword>
<comment type="subcellular location">
    <subcellularLocation>
        <location evidence="1">Membrane</location>
        <topology evidence="1">Single-pass membrane protein</topology>
    </subcellularLocation>
</comment>
<keyword evidence="8" id="KW-1185">Reference proteome</keyword>
<protein>
    <submittedName>
        <fullName evidence="7">TonB family protein</fullName>
    </submittedName>
</protein>
<dbReference type="AlphaFoldDB" id="A0AAW8QZD4"/>
<feature type="chain" id="PRO_5043801856" evidence="5">
    <location>
        <begin position="24"/>
        <end position="183"/>
    </location>
</feature>
<proteinExistence type="predicted"/>
<dbReference type="NCBIfam" id="TIGR01352">
    <property type="entry name" value="tonB_Cterm"/>
    <property type="match status" value="1"/>
</dbReference>
<evidence type="ECO:0000256" key="2">
    <source>
        <dbReference type="ARBA" id="ARBA00022692"/>
    </source>
</evidence>
<evidence type="ECO:0000259" key="6">
    <source>
        <dbReference type="PROSITE" id="PS52015"/>
    </source>
</evidence>
<sequence length="183" mass="20160">MKNLAVIFALGCASTLIATQSLAAYESADSSYHENSIPTQNKPDAWASVERDTLRYPSRASSNSTSGCATVKYIVTPSNEVKDVRVVKATDKGFAQAAKRAIEKWDFSKVDGAFVETDTPKQTRFEFCKDVSTEACLVKQQSYCDGDDVIAAVHRSINPADIGNTQQQKSRVNRAMTFEQKFQ</sequence>
<feature type="signal peptide" evidence="5">
    <location>
        <begin position="1"/>
        <end position="23"/>
    </location>
</feature>
<dbReference type="Pfam" id="PF03544">
    <property type="entry name" value="TonB_C"/>
    <property type="match status" value="1"/>
</dbReference>
<dbReference type="InterPro" id="IPR037682">
    <property type="entry name" value="TonB_C"/>
</dbReference>
<feature type="domain" description="TonB C-terminal" evidence="6">
    <location>
        <begin position="41"/>
        <end position="134"/>
    </location>
</feature>
<dbReference type="PROSITE" id="PS52015">
    <property type="entry name" value="TONB_CTD"/>
    <property type="match status" value="1"/>
</dbReference>
<evidence type="ECO:0000313" key="8">
    <source>
        <dbReference type="Proteomes" id="UP001249020"/>
    </source>
</evidence>
<dbReference type="InterPro" id="IPR006260">
    <property type="entry name" value="TonB/TolA_C"/>
</dbReference>
<dbReference type="Proteomes" id="UP001249020">
    <property type="component" value="Unassembled WGS sequence"/>
</dbReference>
<evidence type="ECO:0000313" key="7">
    <source>
        <dbReference type="EMBL" id="MDT0582144.1"/>
    </source>
</evidence>
<gene>
    <name evidence="7" type="ORF">RM544_06320</name>
</gene>
<evidence type="ECO:0000256" key="5">
    <source>
        <dbReference type="SAM" id="SignalP"/>
    </source>
</evidence>
<dbReference type="GO" id="GO:0016020">
    <property type="term" value="C:membrane"/>
    <property type="evidence" value="ECO:0007669"/>
    <property type="project" value="UniProtKB-SubCell"/>
</dbReference>
<comment type="caution">
    <text evidence="7">The sequence shown here is derived from an EMBL/GenBank/DDBJ whole genome shotgun (WGS) entry which is preliminary data.</text>
</comment>
<keyword evidence="2" id="KW-0812">Transmembrane</keyword>
<accession>A0AAW8QZD4</accession>
<dbReference type="Gene3D" id="3.30.2420.10">
    <property type="entry name" value="TonB"/>
    <property type="match status" value="1"/>
</dbReference>
<dbReference type="EMBL" id="JAVRIE010000002">
    <property type="protein sequence ID" value="MDT0582144.1"/>
    <property type="molecule type" value="Genomic_DNA"/>
</dbReference>
<dbReference type="SUPFAM" id="SSF74653">
    <property type="entry name" value="TolA/TonB C-terminal domain"/>
    <property type="match status" value="1"/>
</dbReference>